<comment type="caution">
    <text evidence="1">The sequence shown here is derived from an EMBL/GenBank/DDBJ whole genome shotgun (WGS) entry which is preliminary data.</text>
</comment>
<evidence type="ECO:0000313" key="2">
    <source>
        <dbReference type="Proteomes" id="UP001150603"/>
    </source>
</evidence>
<proteinExistence type="predicted"/>
<dbReference type="EMBL" id="JANBPW010006945">
    <property type="protein sequence ID" value="KAJ1926420.1"/>
    <property type="molecule type" value="Genomic_DNA"/>
</dbReference>
<reference evidence="1" key="1">
    <citation type="submission" date="2022-07" db="EMBL/GenBank/DDBJ databases">
        <title>Phylogenomic reconstructions and comparative analyses of Kickxellomycotina fungi.</title>
        <authorList>
            <person name="Reynolds N.K."/>
            <person name="Stajich J.E."/>
            <person name="Barry K."/>
            <person name="Grigoriev I.V."/>
            <person name="Crous P."/>
            <person name="Smith M.E."/>
        </authorList>
    </citation>
    <scope>NUCLEOTIDE SEQUENCE</scope>
    <source>
        <strain evidence="1">NRRL 5244</strain>
    </source>
</reference>
<dbReference type="Proteomes" id="UP001150603">
    <property type="component" value="Unassembled WGS sequence"/>
</dbReference>
<feature type="non-terminal residue" evidence="1">
    <location>
        <position position="302"/>
    </location>
</feature>
<gene>
    <name evidence="1" type="primary">SSK2_2</name>
    <name evidence="1" type="ORF">FBU59_007317</name>
</gene>
<accession>A0ACC1IXC6</accession>
<keyword evidence="1" id="KW-0418">Kinase</keyword>
<keyword evidence="1" id="KW-0808">Transferase</keyword>
<protein>
    <submittedName>
        <fullName evidence="1">Suppressor of Sensor Kinase (SLN1)</fullName>
        <ecNumber evidence="1">2.7.11.25</ecNumber>
    </submittedName>
</protein>
<keyword evidence="2" id="KW-1185">Reference proteome</keyword>
<dbReference type="EC" id="2.7.11.25" evidence="1"/>
<evidence type="ECO:0000313" key="1">
    <source>
        <dbReference type="EMBL" id="KAJ1926420.1"/>
    </source>
</evidence>
<organism evidence="1 2">
    <name type="scientific">Linderina macrospora</name>
    <dbReference type="NCBI Taxonomy" id="4868"/>
    <lineage>
        <taxon>Eukaryota</taxon>
        <taxon>Fungi</taxon>
        <taxon>Fungi incertae sedis</taxon>
        <taxon>Zoopagomycota</taxon>
        <taxon>Kickxellomycotina</taxon>
        <taxon>Kickxellomycetes</taxon>
        <taxon>Kickxellales</taxon>
        <taxon>Kickxellaceae</taxon>
        <taxon>Linderina</taxon>
    </lineage>
</organism>
<name>A0ACC1IXC6_9FUNG</name>
<sequence>MDNENLDGLQGSSSHSRFAFQDPTDYHALSTMHSHHHHNHRHLHSSSTSSRYSGSAAAAVRAISGKPALAHTIHDVGKSSVATSDTRSKITTDTVSSTSSGSGNMGGLLEIADDERRERAEWQEMLTAALTGEVVDSEKKRLNTQPDDLMMNMSDTEFAASLSELLQNQDYRTLFKHIHTELWVGCRAAIRGRTTVQEKQTLESLRVKHVDNVLRSVMEFNTERCVGSIEGFGATEQGEAEFNKECLVQLQKLLRKVDYIEGLYPTLKALGDAKPLYVSAEFQARLSAMISWTNLVLRLQLL</sequence>